<evidence type="ECO:0000313" key="12">
    <source>
        <dbReference type="Proteomes" id="UP000070427"/>
    </source>
</evidence>
<comment type="similarity">
    <text evidence="3 10">Belongs to the FliL family.</text>
</comment>
<dbReference type="GO" id="GO:0006935">
    <property type="term" value="P:chemotaxis"/>
    <property type="evidence" value="ECO:0007669"/>
    <property type="project" value="UniProtKB-KW"/>
</dbReference>
<comment type="subcellular location">
    <subcellularLocation>
        <location evidence="2">Cell membrane</location>
        <topology evidence="2">Single-pass membrane protein</topology>
    </subcellularLocation>
</comment>
<organism evidence="11 12">
    <name type="scientific">Fervidicola ferrireducens</name>
    <dbReference type="NCBI Taxonomy" id="520764"/>
    <lineage>
        <taxon>Bacteria</taxon>
        <taxon>Bacillati</taxon>
        <taxon>Bacillota</taxon>
        <taxon>Clostridia</taxon>
        <taxon>Thermosediminibacterales</taxon>
        <taxon>Thermosediminibacteraceae</taxon>
        <taxon>Fervidicola</taxon>
    </lineage>
</organism>
<dbReference type="RefSeq" id="WP_157081630.1">
    <property type="nucleotide sequence ID" value="NZ_LOED01000009.1"/>
</dbReference>
<evidence type="ECO:0000256" key="2">
    <source>
        <dbReference type="ARBA" id="ARBA00004162"/>
    </source>
</evidence>
<keyword evidence="4 10" id="KW-1003">Cell membrane</keyword>
<protein>
    <recommendedName>
        <fullName evidence="10">Flagellar protein FliL</fullName>
    </recommendedName>
</protein>
<dbReference type="GO" id="GO:0009425">
    <property type="term" value="C:bacterial-type flagellum basal body"/>
    <property type="evidence" value="ECO:0007669"/>
    <property type="project" value="InterPro"/>
</dbReference>
<reference evidence="11 12" key="1">
    <citation type="submission" date="2015-12" db="EMBL/GenBank/DDBJ databases">
        <title>Draft genome sequnece of Fervidicola ferrireducens strain Y170.</title>
        <authorList>
            <person name="Patel B.K."/>
        </authorList>
    </citation>
    <scope>NUCLEOTIDE SEQUENCE [LARGE SCALE GENOMIC DNA]</scope>
    <source>
        <strain evidence="11 12">Y170</strain>
    </source>
</reference>
<dbReference type="STRING" id="520764.AN618_09900"/>
<dbReference type="Pfam" id="PF03748">
    <property type="entry name" value="FliL"/>
    <property type="match status" value="1"/>
</dbReference>
<dbReference type="InParanoid" id="A0A140LAP5"/>
<evidence type="ECO:0000256" key="9">
    <source>
        <dbReference type="ARBA" id="ARBA00023136"/>
    </source>
</evidence>
<keyword evidence="7 10" id="KW-0283">Flagellar rotation</keyword>
<dbReference type="EMBL" id="LOED01000009">
    <property type="protein sequence ID" value="KXG77620.1"/>
    <property type="molecule type" value="Genomic_DNA"/>
</dbReference>
<keyword evidence="6" id="KW-0812">Transmembrane</keyword>
<evidence type="ECO:0000313" key="11">
    <source>
        <dbReference type="EMBL" id="KXG77620.1"/>
    </source>
</evidence>
<dbReference type="AlphaFoldDB" id="A0A140LAP5"/>
<keyword evidence="12" id="KW-1185">Reference proteome</keyword>
<dbReference type="PANTHER" id="PTHR35091:SF2">
    <property type="entry name" value="FLAGELLAR PROTEIN FLIL"/>
    <property type="match status" value="1"/>
</dbReference>
<comment type="function">
    <text evidence="1 10">Controls the rotational direction of flagella during chemotaxis.</text>
</comment>
<dbReference type="OrthoDB" id="1725888at2"/>
<evidence type="ECO:0000256" key="5">
    <source>
        <dbReference type="ARBA" id="ARBA00022500"/>
    </source>
</evidence>
<keyword evidence="9 10" id="KW-0472">Membrane</keyword>
<dbReference type="GO" id="GO:0005886">
    <property type="term" value="C:plasma membrane"/>
    <property type="evidence" value="ECO:0007669"/>
    <property type="project" value="UniProtKB-SubCell"/>
</dbReference>
<evidence type="ECO:0000256" key="8">
    <source>
        <dbReference type="ARBA" id="ARBA00022989"/>
    </source>
</evidence>
<dbReference type="PANTHER" id="PTHR35091">
    <property type="entry name" value="FLAGELLAR PROTEIN FLIL"/>
    <property type="match status" value="1"/>
</dbReference>
<comment type="caution">
    <text evidence="11">The sequence shown here is derived from an EMBL/GenBank/DDBJ whole genome shotgun (WGS) entry which is preliminary data.</text>
</comment>
<evidence type="ECO:0000256" key="3">
    <source>
        <dbReference type="ARBA" id="ARBA00008281"/>
    </source>
</evidence>
<accession>A0A140LAP5</accession>
<name>A0A140LAP5_9FIRM</name>
<evidence type="ECO:0000256" key="4">
    <source>
        <dbReference type="ARBA" id="ARBA00022475"/>
    </source>
</evidence>
<gene>
    <name evidence="11" type="ORF">AN618_09900</name>
</gene>
<evidence type="ECO:0000256" key="7">
    <source>
        <dbReference type="ARBA" id="ARBA00022779"/>
    </source>
</evidence>
<sequence length="141" mass="16080">MANKLRSALKLLVLVILLLLVTTVVTYFVAKNILADNSKKQQENQFVTYPLGDYLTNLADRGYVKVSIVCLLDGKEVEKELAKKEYQIKDRVYAILRSKTYDSVKDSKGMEVLKKEIKDTVNKLIESGEVEEVYFTNIIVN</sequence>
<keyword evidence="8" id="KW-1133">Transmembrane helix</keyword>
<evidence type="ECO:0000256" key="10">
    <source>
        <dbReference type="RuleBase" id="RU364125"/>
    </source>
</evidence>
<keyword evidence="5 10" id="KW-0145">Chemotaxis</keyword>
<evidence type="ECO:0000256" key="1">
    <source>
        <dbReference type="ARBA" id="ARBA00002254"/>
    </source>
</evidence>
<evidence type="ECO:0000256" key="6">
    <source>
        <dbReference type="ARBA" id="ARBA00022692"/>
    </source>
</evidence>
<dbReference type="GO" id="GO:0071978">
    <property type="term" value="P:bacterial-type flagellum-dependent swarming motility"/>
    <property type="evidence" value="ECO:0007669"/>
    <property type="project" value="TreeGrafter"/>
</dbReference>
<dbReference type="FunCoup" id="A0A140LAP5">
    <property type="interactions" value="41"/>
</dbReference>
<proteinExistence type="inferred from homology"/>
<dbReference type="Proteomes" id="UP000070427">
    <property type="component" value="Unassembled WGS sequence"/>
</dbReference>
<dbReference type="InterPro" id="IPR005503">
    <property type="entry name" value="FliL"/>
</dbReference>